<dbReference type="PANTHER" id="PTHR28559">
    <property type="entry name" value="DNA REPAIR PROTEIN XRCC4"/>
    <property type="match status" value="1"/>
</dbReference>
<dbReference type="Pfam" id="PF21924">
    <property type="entry name" value="XRCC4_CC"/>
    <property type="match status" value="1"/>
</dbReference>
<gene>
    <name evidence="8" type="ORF">CDL15_Pgr017236</name>
</gene>
<keyword evidence="4" id="KW-0539">Nucleus</keyword>
<feature type="domain" description="XRCC4 coiled-coil" evidence="7">
    <location>
        <begin position="151"/>
        <end position="220"/>
    </location>
</feature>
<name>A0A218WRW5_PUNGR</name>
<proteinExistence type="predicted"/>
<evidence type="ECO:0000313" key="8">
    <source>
        <dbReference type="EMBL" id="OWM75110.1"/>
    </source>
</evidence>
<dbReference type="GO" id="GO:0006303">
    <property type="term" value="P:double-strand break repair via nonhomologous end joining"/>
    <property type="evidence" value="ECO:0007669"/>
    <property type="project" value="TreeGrafter"/>
</dbReference>
<dbReference type="InterPro" id="IPR053961">
    <property type="entry name" value="XRCC4_N"/>
</dbReference>
<feature type="region of interest" description="Disordered" evidence="5">
    <location>
        <begin position="227"/>
        <end position="283"/>
    </location>
</feature>
<evidence type="ECO:0000256" key="1">
    <source>
        <dbReference type="ARBA" id="ARBA00004123"/>
    </source>
</evidence>
<sequence length="283" mass="32116">MESPRHSCLKLELPNPTELDEIELIFIKATWYDTHFDLSITNGLDSWVCKVSEEDVRERAAQWDQPVAEYIELAERYLGFQQPGSVYKFTDAGNGQRRTLTCNGKEGGWRELKGANRAELQLSWTFEKEGTKLEWRWKCQPSPNPKQTNSGILNFLMDANIRLSEEVVRKTKSFERLKVETEKCLAQSESFSNEKTEFESAIYAKFLSVLNSKKGKLRELREQLVKAGGNGGKSLEEDEESTEKTDPFDEGSDSEVETVKSGIGTSEDVQKGKSRGRKGIALK</sequence>
<evidence type="ECO:0000259" key="7">
    <source>
        <dbReference type="Pfam" id="PF21924"/>
    </source>
</evidence>
<dbReference type="GO" id="GO:0003677">
    <property type="term" value="F:DNA binding"/>
    <property type="evidence" value="ECO:0007669"/>
    <property type="project" value="InterPro"/>
</dbReference>
<evidence type="ECO:0000313" key="9">
    <source>
        <dbReference type="Proteomes" id="UP000197138"/>
    </source>
</evidence>
<feature type="domain" description="XRCC4 N-terminal" evidence="6">
    <location>
        <begin position="25"/>
        <end position="99"/>
    </location>
</feature>
<keyword evidence="3" id="KW-0234">DNA repair</keyword>
<evidence type="ECO:0000256" key="4">
    <source>
        <dbReference type="ARBA" id="ARBA00023242"/>
    </source>
</evidence>
<comment type="subcellular location">
    <subcellularLocation>
        <location evidence="1">Nucleus</location>
    </subcellularLocation>
</comment>
<dbReference type="AlphaFoldDB" id="A0A218WRW5"/>
<evidence type="ECO:0000256" key="5">
    <source>
        <dbReference type="SAM" id="MobiDB-lite"/>
    </source>
</evidence>
<evidence type="ECO:0000259" key="6">
    <source>
        <dbReference type="Pfam" id="PF06632"/>
    </source>
</evidence>
<organism evidence="8 9">
    <name type="scientific">Punica granatum</name>
    <name type="common">Pomegranate</name>
    <dbReference type="NCBI Taxonomy" id="22663"/>
    <lineage>
        <taxon>Eukaryota</taxon>
        <taxon>Viridiplantae</taxon>
        <taxon>Streptophyta</taxon>
        <taxon>Embryophyta</taxon>
        <taxon>Tracheophyta</taxon>
        <taxon>Spermatophyta</taxon>
        <taxon>Magnoliopsida</taxon>
        <taxon>eudicotyledons</taxon>
        <taxon>Gunneridae</taxon>
        <taxon>Pentapetalae</taxon>
        <taxon>rosids</taxon>
        <taxon>malvids</taxon>
        <taxon>Myrtales</taxon>
        <taxon>Lythraceae</taxon>
        <taxon>Punica</taxon>
    </lineage>
</organism>
<dbReference type="GO" id="GO:0005958">
    <property type="term" value="C:DNA-dependent protein kinase-DNA ligase 4 complex"/>
    <property type="evidence" value="ECO:0007669"/>
    <property type="project" value="TreeGrafter"/>
</dbReference>
<dbReference type="Proteomes" id="UP000197138">
    <property type="component" value="Unassembled WGS sequence"/>
</dbReference>
<evidence type="ECO:0000256" key="3">
    <source>
        <dbReference type="ARBA" id="ARBA00023204"/>
    </source>
</evidence>
<dbReference type="InterPro" id="IPR010585">
    <property type="entry name" value="DNA_repair_prot_XRCC4"/>
</dbReference>
<dbReference type="EMBL" id="MTKT01003402">
    <property type="protein sequence ID" value="OWM75110.1"/>
    <property type="molecule type" value="Genomic_DNA"/>
</dbReference>
<evidence type="ECO:0008006" key="10">
    <source>
        <dbReference type="Google" id="ProtNLM"/>
    </source>
</evidence>
<dbReference type="GO" id="GO:0032807">
    <property type="term" value="C:DNA ligase IV complex"/>
    <property type="evidence" value="ECO:0007669"/>
    <property type="project" value="TreeGrafter"/>
</dbReference>
<dbReference type="GO" id="GO:0010165">
    <property type="term" value="P:response to X-ray"/>
    <property type="evidence" value="ECO:0007669"/>
    <property type="project" value="TreeGrafter"/>
</dbReference>
<dbReference type="InterPro" id="IPR038051">
    <property type="entry name" value="XRCC4-like_N_sf"/>
</dbReference>
<dbReference type="SUPFAM" id="SSF58022">
    <property type="entry name" value="XRCC4, C-terminal oligomerization domain"/>
    <property type="match status" value="1"/>
</dbReference>
<dbReference type="Gene3D" id="1.20.5.370">
    <property type="match status" value="1"/>
</dbReference>
<evidence type="ECO:0000256" key="2">
    <source>
        <dbReference type="ARBA" id="ARBA00022763"/>
    </source>
</evidence>
<dbReference type="InterPro" id="IPR053962">
    <property type="entry name" value="XRCC4_CC"/>
</dbReference>
<dbReference type="Pfam" id="PF06632">
    <property type="entry name" value="XRCC4"/>
    <property type="match status" value="1"/>
</dbReference>
<dbReference type="PANTHER" id="PTHR28559:SF1">
    <property type="entry name" value="DNA REPAIR PROTEIN XRCC4"/>
    <property type="match status" value="1"/>
</dbReference>
<dbReference type="Gene3D" id="2.170.210.10">
    <property type="entry name" value="DNA double-strand break repair and VJ recombination XRCC4, N-terminal"/>
    <property type="match status" value="1"/>
</dbReference>
<keyword evidence="2" id="KW-0227">DNA damage</keyword>
<dbReference type="InterPro" id="IPR014751">
    <property type="entry name" value="XRCC4-like_C"/>
</dbReference>
<protein>
    <recommendedName>
        <fullName evidence="10">DNA repair protein XRCC4</fullName>
    </recommendedName>
</protein>
<reference evidence="9" key="1">
    <citation type="journal article" date="2017" name="Plant J.">
        <title>The pomegranate (Punica granatum L.) genome and the genomics of punicalagin biosynthesis.</title>
        <authorList>
            <person name="Qin G."/>
            <person name="Xu C."/>
            <person name="Ming R."/>
            <person name="Tang H."/>
            <person name="Guyot R."/>
            <person name="Kramer E.M."/>
            <person name="Hu Y."/>
            <person name="Yi X."/>
            <person name="Qi Y."/>
            <person name="Xu X."/>
            <person name="Gao Z."/>
            <person name="Pan H."/>
            <person name="Jian J."/>
            <person name="Tian Y."/>
            <person name="Yue Z."/>
            <person name="Xu Y."/>
        </authorList>
    </citation>
    <scope>NUCLEOTIDE SEQUENCE [LARGE SCALE GENOMIC DNA]</scope>
    <source>
        <strain evidence="9">cv. Dabenzi</strain>
    </source>
</reference>
<feature type="compositionally biased region" description="Basic residues" evidence="5">
    <location>
        <begin position="272"/>
        <end position="283"/>
    </location>
</feature>
<dbReference type="GO" id="GO:0006310">
    <property type="term" value="P:DNA recombination"/>
    <property type="evidence" value="ECO:0007669"/>
    <property type="project" value="InterPro"/>
</dbReference>
<accession>A0A218WRW5</accession>
<comment type="caution">
    <text evidence="8">The sequence shown here is derived from an EMBL/GenBank/DDBJ whole genome shotgun (WGS) entry which is preliminary data.</text>
</comment>